<evidence type="ECO:0000313" key="1">
    <source>
        <dbReference type="EMBL" id="SNV48820.1"/>
    </source>
</evidence>
<reference evidence="1 2" key="1">
    <citation type="submission" date="2017-06" db="EMBL/GenBank/DDBJ databases">
        <authorList>
            <consortium name="Pathogen Informatics"/>
        </authorList>
    </citation>
    <scope>NUCLEOTIDE SEQUENCE [LARGE SCALE GENOMIC DNA]</scope>
    <source>
        <strain evidence="1 2">NCTC12149</strain>
    </source>
</reference>
<protein>
    <submittedName>
        <fullName evidence="1">Esterase YqiA</fullName>
    </submittedName>
</protein>
<dbReference type="SUPFAM" id="SSF53474">
    <property type="entry name" value="alpha/beta-Hydrolases"/>
    <property type="match status" value="1"/>
</dbReference>
<accession>A0AAJ5C014</accession>
<organism evidence="1 2">
    <name type="scientific">Sphingobacterium mizutaii</name>
    <dbReference type="NCBI Taxonomy" id="1010"/>
    <lineage>
        <taxon>Bacteria</taxon>
        <taxon>Pseudomonadati</taxon>
        <taxon>Bacteroidota</taxon>
        <taxon>Sphingobacteriia</taxon>
        <taxon>Sphingobacteriales</taxon>
        <taxon>Sphingobacteriaceae</taxon>
        <taxon>Sphingobacterium</taxon>
    </lineage>
</organism>
<dbReference type="EMBL" id="LT906468">
    <property type="protein sequence ID" value="SNV48820.1"/>
    <property type="molecule type" value="Genomic_DNA"/>
</dbReference>
<dbReference type="AlphaFoldDB" id="A0AAJ5C014"/>
<sequence length="173" mass="20053">MIDLLYFHGLGSNKDSRKFKLIKNAFDCTHSCFCVEWGTDTDISELLTGLWTHYKDKNELVLIGDSTGGNYAYQLREKLKASGMKIKLVLLNPLLDFSSRIANFPFPEKLEKSLEKIKEIDHCFLLQSNRDEVIDHSCINRGFEVEQLIIDDTHWLLTFEKCVDSIKEYIVKN</sequence>
<dbReference type="KEGG" id="smiz:4412673_01622"/>
<dbReference type="Gene3D" id="3.40.50.1820">
    <property type="entry name" value="alpha/beta hydrolase"/>
    <property type="match status" value="1"/>
</dbReference>
<proteinExistence type="predicted"/>
<dbReference type="RefSeq" id="WP_157739433.1">
    <property type="nucleotide sequence ID" value="NZ_FNGK01000001.1"/>
</dbReference>
<evidence type="ECO:0000313" key="2">
    <source>
        <dbReference type="Proteomes" id="UP000215355"/>
    </source>
</evidence>
<gene>
    <name evidence="1" type="ORF">SAMEA4412673_01622</name>
</gene>
<name>A0AAJ5C014_9SPHI</name>
<dbReference type="InterPro" id="IPR029058">
    <property type="entry name" value="AB_hydrolase_fold"/>
</dbReference>
<dbReference type="Proteomes" id="UP000215355">
    <property type="component" value="Chromosome 1"/>
</dbReference>